<comment type="caution">
    <text evidence="1">The sequence shown here is derived from an EMBL/GenBank/DDBJ whole genome shotgun (WGS) entry which is preliminary data.</text>
</comment>
<evidence type="ECO:0000313" key="2">
    <source>
        <dbReference type="Proteomes" id="UP000805649"/>
    </source>
</evidence>
<evidence type="ECO:0000313" key="1">
    <source>
        <dbReference type="EMBL" id="KAL0932872.1"/>
    </source>
</evidence>
<dbReference type="Proteomes" id="UP000805649">
    <property type="component" value="Unassembled WGS sequence"/>
</dbReference>
<sequence>MTQNSQMSPAPRRSADASSVEEIDRGSIRVIPEGSIEIQPPPMLMNSAPWRIIWGFGLLAIVELAMNAGAGAAAAKVGSDLNGVTPTTLAIRMGALAGLTKAALTTFREIVLMNGVNFGFRMLLFLITSSIGICPLLVTEVGNIVLGETPKELVIAGVVAAFPLFFESIRDIKPKPDDDGRINYYRWVYAVFLIGTDALGGYVFARMASNQGMPVSNYKAACSAGAVYGTLTFVSRAITGCVAMIQNKSEGIVSDIFGVWEVVLPDKIVVTEEEYRQMQDGLAKLLTQFFSSGTRGLGSMLTCCCCCFPRGRRWAKGVREDMFDSEIEGDVGFMGVQLAQSMLPTKTVNAQHRTESV</sequence>
<keyword evidence="2" id="KW-1185">Reference proteome</keyword>
<organism evidence="1 2">
    <name type="scientific">Colletotrichum truncatum</name>
    <name type="common">Anthracnose fungus</name>
    <name type="synonym">Colletotrichum capsici</name>
    <dbReference type="NCBI Taxonomy" id="5467"/>
    <lineage>
        <taxon>Eukaryota</taxon>
        <taxon>Fungi</taxon>
        <taxon>Dikarya</taxon>
        <taxon>Ascomycota</taxon>
        <taxon>Pezizomycotina</taxon>
        <taxon>Sordariomycetes</taxon>
        <taxon>Hypocreomycetidae</taxon>
        <taxon>Glomerellales</taxon>
        <taxon>Glomerellaceae</taxon>
        <taxon>Colletotrichum</taxon>
        <taxon>Colletotrichum truncatum species complex</taxon>
    </lineage>
</organism>
<name>A0ACC3YM46_COLTU</name>
<gene>
    <name evidence="1" type="ORF">CTRU02_211835</name>
</gene>
<proteinExistence type="predicted"/>
<accession>A0ACC3YM46</accession>
<protein>
    <submittedName>
        <fullName evidence="1">Uncharacterized protein</fullName>
    </submittedName>
</protein>
<reference evidence="1 2" key="1">
    <citation type="journal article" date="2020" name="Phytopathology">
        <title>Genome Sequence Resources of Colletotrichum truncatum, C. plurivorum, C. musicola, and C. sojae: Four Species Pathogenic to Soybean (Glycine max).</title>
        <authorList>
            <person name="Rogerio F."/>
            <person name="Boufleur T.R."/>
            <person name="Ciampi-Guillardi M."/>
            <person name="Sukno S.A."/>
            <person name="Thon M.R."/>
            <person name="Massola Junior N.S."/>
            <person name="Baroncelli R."/>
        </authorList>
    </citation>
    <scope>NUCLEOTIDE SEQUENCE [LARGE SCALE GENOMIC DNA]</scope>
    <source>
        <strain evidence="1 2">CMES1059</strain>
    </source>
</reference>
<dbReference type="EMBL" id="VUJX02000008">
    <property type="protein sequence ID" value="KAL0932872.1"/>
    <property type="molecule type" value="Genomic_DNA"/>
</dbReference>